<dbReference type="PROSITE" id="PS51257">
    <property type="entry name" value="PROKAR_LIPOPROTEIN"/>
    <property type="match status" value="1"/>
</dbReference>
<sequence>MTNRLRHRIRWPVARLVLPALVLVGCSTGPVSPPSNPHNACDMFDQYPHWLEAARKSEKKYGTPVPISMAFVYQESQFVADNQPARNWIGFRPSTAYGYAQALDTTWNDYRRATGNSSADREDFDDTMDFIGWYNSNASRRAGIASNDAYRLYLAYHEGVQGYQRGTYKNKKWLLNTASSVQQRAQRYQAQMNSCGVGGNRSGGGEAASQTTDEDRQFWLEMMEQ</sequence>
<dbReference type="Pfam" id="PF19489">
    <property type="entry name" value="SLT_4"/>
    <property type="match status" value="1"/>
</dbReference>
<evidence type="ECO:0000259" key="2">
    <source>
        <dbReference type="Pfam" id="PF19489"/>
    </source>
</evidence>
<dbReference type="AlphaFoldDB" id="A0A9X3ELD8"/>
<keyword evidence="4" id="KW-1185">Reference proteome</keyword>
<feature type="chain" id="PRO_5040827855" description="Transglycosylase SLT domain-containing protein" evidence="1">
    <location>
        <begin position="23"/>
        <end position="225"/>
    </location>
</feature>
<comment type="caution">
    <text evidence="3">The sequence shown here is derived from an EMBL/GenBank/DDBJ whole genome shotgun (WGS) entry which is preliminary data.</text>
</comment>
<name>A0A9X3ELD8_9GAMM</name>
<dbReference type="SUPFAM" id="SSF53955">
    <property type="entry name" value="Lysozyme-like"/>
    <property type="match status" value="1"/>
</dbReference>
<evidence type="ECO:0000313" key="4">
    <source>
        <dbReference type="Proteomes" id="UP001150830"/>
    </source>
</evidence>
<protein>
    <recommendedName>
        <fullName evidence="2">Transglycosylase SLT domain-containing protein</fullName>
    </recommendedName>
</protein>
<gene>
    <name evidence="3" type="ORF">OUO13_15015</name>
</gene>
<dbReference type="InterPro" id="IPR045795">
    <property type="entry name" value="SLT_4"/>
</dbReference>
<accession>A0A9X3ELD8</accession>
<dbReference type="CDD" id="cd00442">
    <property type="entry name" value="Lyz-like"/>
    <property type="match status" value="1"/>
</dbReference>
<proteinExistence type="predicted"/>
<dbReference type="RefSeq" id="WP_283174705.1">
    <property type="nucleotide sequence ID" value="NZ_JAPNOA010000056.1"/>
</dbReference>
<reference evidence="3" key="1">
    <citation type="submission" date="2022-11" db="EMBL/GenBank/DDBJ databases">
        <title>Parathalassolutuus dongxingensis gen. nov., sp. nov., a novel member of family Oceanospirillaceae isolated from a coastal shrimp pond in Guangxi, China.</title>
        <authorList>
            <person name="Chen H."/>
        </authorList>
    </citation>
    <scope>NUCLEOTIDE SEQUENCE</scope>
    <source>
        <strain evidence="3">G-43</strain>
    </source>
</reference>
<evidence type="ECO:0000256" key="1">
    <source>
        <dbReference type="SAM" id="SignalP"/>
    </source>
</evidence>
<evidence type="ECO:0000313" key="3">
    <source>
        <dbReference type="EMBL" id="MCY0966496.1"/>
    </source>
</evidence>
<dbReference type="InterPro" id="IPR023346">
    <property type="entry name" value="Lysozyme-like_dom_sf"/>
</dbReference>
<keyword evidence="1" id="KW-0732">Signal</keyword>
<dbReference type="Gene3D" id="1.10.530.10">
    <property type="match status" value="1"/>
</dbReference>
<dbReference type="EMBL" id="JAPNOA010000056">
    <property type="protein sequence ID" value="MCY0966496.1"/>
    <property type="molecule type" value="Genomic_DNA"/>
</dbReference>
<feature type="domain" description="Transglycosylase SLT" evidence="2">
    <location>
        <begin position="16"/>
        <end position="195"/>
    </location>
</feature>
<dbReference type="Proteomes" id="UP001150830">
    <property type="component" value="Unassembled WGS sequence"/>
</dbReference>
<organism evidence="3 4">
    <name type="scientific">Parathalassolituus penaei</name>
    <dbReference type="NCBI Taxonomy" id="2997323"/>
    <lineage>
        <taxon>Bacteria</taxon>
        <taxon>Pseudomonadati</taxon>
        <taxon>Pseudomonadota</taxon>
        <taxon>Gammaproteobacteria</taxon>
        <taxon>Oceanospirillales</taxon>
        <taxon>Oceanospirillaceae</taxon>
        <taxon>Parathalassolituus</taxon>
    </lineage>
</organism>
<feature type="signal peptide" evidence="1">
    <location>
        <begin position="1"/>
        <end position="22"/>
    </location>
</feature>